<feature type="domain" description="Thiamine pyrophosphate enzyme N-terminal TPP-binding" evidence="14">
    <location>
        <begin position="14"/>
        <end position="126"/>
    </location>
</feature>
<name>C7ZQT3_FUSV7</name>
<dbReference type="SUPFAM" id="SSF52518">
    <property type="entry name" value="Thiamin diphosphate-binding fold (THDP-binding)"/>
    <property type="match status" value="2"/>
</dbReference>
<proteinExistence type="inferred from homology"/>
<gene>
    <name evidence="15" type="ORF">NECHADRAFT_56358</name>
</gene>
<dbReference type="GO" id="GO:0046872">
    <property type="term" value="F:metal ion binding"/>
    <property type="evidence" value="ECO:0007669"/>
    <property type="project" value="UniProtKB-KW"/>
</dbReference>
<sequence length="559" mass="61782">MKDSSASHAHEIPLGTYIFRRLKQLGIGHIFGCPGDFNLQLLDYLYPEGLKWVGTCNELNGAYAADGYARTKGDGTPGVVITTYGVGELSALNGIAGAYSEHVPVVHIVGTTSRAAQEARIKIHHTLGDDGWDHTAFQAISKPVRRASAFLTDDATFTKDVDFVLEQSVQTRHPVYLFVPMDVPDIFVDGSRLETVCLNREIINGTAHEPEEQEAVEATMRALSSSRNGALLVDVLAQRYGLLDQVDQISQCWGAATTFITPLAKSFYDETRPYYGGLYNGDVQDTVSLHPDYVIVRGVRYNISFVPVVKMIAAKLGRNEHSSTHHHISPSKNSQHPAMPAEGDLDHARMWKTLSRHLREDDFIVAEVGTAQYGALELELGPRNGFLTQLFYSAIGYAVPALLGALCARREQGASGRVVFLAGDGGLQMSVQEISTIIRHGFAPTIILLDNNGYTTERIIHGPNLEHNDIAQWDHSLMLHFFGSQDSNYYQVRKFDEFEQALQKPAVVESRTPQLVHCYLGETDCPSVLAAKARMGKERSRVALARSDKEFGRRRNVTP</sequence>
<evidence type="ECO:0000256" key="9">
    <source>
        <dbReference type="ARBA" id="ARBA00023052"/>
    </source>
</evidence>
<keyword evidence="16" id="KW-1185">Reference proteome</keyword>
<dbReference type="InterPro" id="IPR029061">
    <property type="entry name" value="THDP-binding"/>
</dbReference>
<evidence type="ECO:0000259" key="14">
    <source>
        <dbReference type="Pfam" id="PF02776"/>
    </source>
</evidence>
<dbReference type="EC" id="4.1.1.1" evidence="4"/>
<dbReference type="VEuPathDB" id="FungiDB:NECHADRAFT_56358"/>
<dbReference type="InterPro" id="IPR012110">
    <property type="entry name" value="PDC/IPDC-like"/>
</dbReference>
<keyword evidence="7" id="KW-0210">Decarboxylase</keyword>
<evidence type="ECO:0000256" key="10">
    <source>
        <dbReference type="ARBA" id="ARBA00023239"/>
    </source>
</evidence>
<dbReference type="GO" id="GO:0005634">
    <property type="term" value="C:nucleus"/>
    <property type="evidence" value="ECO:0007669"/>
    <property type="project" value="TreeGrafter"/>
</dbReference>
<evidence type="ECO:0000256" key="6">
    <source>
        <dbReference type="ARBA" id="ARBA00022723"/>
    </source>
</evidence>
<dbReference type="GeneID" id="9666864"/>
<feature type="binding site" evidence="11">
    <location>
        <position position="453"/>
    </location>
    <ligand>
        <name>Mg(2+)</name>
        <dbReference type="ChEBI" id="CHEBI:18420"/>
    </ligand>
</feature>
<dbReference type="PANTHER" id="PTHR43452:SF3">
    <property type="entry name" value="TRANSAMINATED AMINO ACID DECARBOXYLASE"/>
    <property type="match status" value="1"/>
</dbReference>
<feature type="domain" description="Thiamine pyrophosphate enzyme TPP-binding" evidence="13">
    <location>
        <begin position="369"/>
        <end position="518"/>
    </location>
</feature>
<dbReference type="STRING" id="660122.C7ZQT3"/>
<evidence type="ECO:0000256" key="1">
    <source>
        <dbReference type="ARBA" id="ARBA00001041"/>
    </source>
</evidence>
<keyword evidence="9" id="KW-0786">Thiamine pyrophosphate</keyword>
<evidence type="ECO:0000256" key="8">
    <source>
        <dbReference type="ARBA" id="ARBA00022842"/>
    </source>
</evidence>
<evidence type="ECO:0000313" key="16">
    <source>
        <dbReference type="Proteomes" id="UP000005206"/>
    </source>
</evidence>
<keyword evidence="8 11" id="KW-0460">Magnesium</keyword>
<dbReference type="GO" id="GO:0005829">
    <property type="term" value="C:cytosol"/>
    <property type="evidence" value="ECO:0007669"/>
    <property type="project" value="TreeGrafter"/>
</dbReference>
<comment type="cofactor">
    <cofactor evidence="2">
        <name>thiamine diphosphate</name>
        <dbReference type="ChEBI" id="CHEBI:58937"/>
    </cofactor>
</comment>
<dbReference type="EMBL" id="GG699010">
    <property type="protein sequence ID" value="EEU33630.1"/>
    <property type="molecule type" value="Genomic_DNA"/>
</dbReference>
<evidence type="ECO:0000256" key="3">
    <source>
        <dbReference type="ARBA" id="ARBA00007812"/>
    </source>
</evidence>
<dbReference type="GO" id="GO:0000949">
    <property type="term" value="P:aromatic amino acid family catabolic process to alcohol via Ehrlich pathway"/>
    <property type="evidence" value="ECO:0007669"/>
    <property type="project" value="TreeGrafter"/>
</dbReference>
<dbReference type="Proteomes" id="UP000005206">
    <property type="component" value="Unassembled WGS sequence"/>
</dbReference>
<evidence type="ECO:0000256" key="7">
    <source>
        <dbReference type="ARBA" id="ARBA00022793"/>
    </source>
</evidence>
<dbReference type="RefSeq" id="XP_003039343.1">
    <property type="nucleotide sequence ID" value="XM_003039297.1"/>
</dbReference>
<dbReference type="PIRSF" id="PIRSF036565">
    <property type="entry name" value="Pyruvt_ip_decrb"/>
    <property type="match status" value="1"/>
</dbReference>
<dbReference type="PANTHER" id="PTHR43452">
    <property type="entry name" value="PYRUVATE DECARBOXYLASE"/>
    <property type="match status" value="1"/>
</dbReference>
<dbReference type="Pfam" id="PF02775">
    <property type="entry name" value="TPP_enzyme_C"/>
    <property type="match status" value="1"/>
</dbReference>
<evidence type="ECO:0000256" key="2">
    <source>
        <dbReference type="ARBA" id="ARBA00001964"/>
    </source>
</evidence>
<feature type="region of interest" description="Disordered" evidence="12">
    <location>
        <begin position="322"/>
        <end position="342"/>
    </location>
</feature>
<dbReference type="InParanoid" id="C7ZQT3"/>
<comment type="cofactor">
    <cofactor evidence="11">
        <name>Mg(2+)</name>
        <dbReference type="ChEBI" id="CHEBI:18420"/>
    </cofactor>
    <text evidence="11">Binds 1 Mg(2+) per subunit.</text>
</comment>
<feature type="binding site" evidence="11">
    <location>
        <position position="451"/>
    </location>
    <ligand>
        <name>Mg(2+)</name>
        <dbReference type="ChEBI" id="CHEBI:18420"/>
    </ligand>
</feature>
<dbReference type="SUPFAM" id="SSF52467">
    <property type="entry name" value="DHS-like NAD/FAD-binding domain"/>
    <property type="match status" value="1"/>
</dbReference>
<dbReference type="InterPro" id="IPR011766">
    <property type="entry name" value="TPP_enzyme_TPP-bd"/>
</dbReference>
<dbReference type="InterPro" id="IPR029035">
    <property type="entry name" value="DHS-like_NAD/FAD-binding_dom"/>
</dbReference>
<dbReference type="Pfam" id="PF02776">
    <property type="entry name" value="TPP_enzyme_N"/>
    <property type="match status" value="1"/>
</dbReference>
<keyword evidence="6 11" id="KW-0479">Metal-binding</keyword>
<protein>
    <recommendedName>
        <fullName evidence="5">Pyruvate decarboxylase</fullName>
        <ecNumber evidence="4">4.1.1.1</ecNumber>
    </recommendedName>
</protein>
<dbReference type="CDD" id="cd02005">
    <property type="entry name" value="TPP_PDC_IPDC"/>
    <property type="match status" value="1"/>
</dbReference>
<organism evidence="15 16">
    <name type="scientific">Fusarium vanettenii (strain ATCC MYA-4622 / CBS 123669 / FGSC 9596 / NRRL 45880 / 77-13-4)</name>
    <name type="common">Fusarium solani subsp. pisi</name>
    <dbReference type="NCBI Taxonomy" id="660122"/>
    <lineage>
        <taxon>Eukaryota</taxon>
        <taxon>Fungi</taxon>
        <taxon>Dikarya</taxon>
        <taxon>Ascomycota</taxon>
        <taxon>Pezizomycotina</taxon>
        <taxon>Sordariomycetes</taxon>
        <taxon>Hypocreomycetidae</taxon>
        <taxon>Hypocreales</taxon>
        <taxon>Nectriaceae</taxon>
        <taxon>Fusarium</taxon>
        <taxon>Fusarium solani species complex</taxon>
        <taxon>Fusarium vanettenii</taxon>
    </lineage>
</organism>
<dbReference type="GO" id="GO:0004737">
    <property type="term" value="F:pyruvate decarboxylase activity"/>
    <property type="evidence" value="ECO:0007669"/>
    <property type="project" value="UniProtKB-EC"/>
</dbReference>
<reference evidence="15 16" key="1">
    <citation type="journal article" date="2009" name="PLoS Genet.">
        <title>The genome of Nectria haematococca: contribution of supernumerary chromosomes to gene expansion.</title>
        <authorList>
            <person name="Coleman J.J."/>
            <person name="Rounsley S.D."/>
            <person name="Rodriguez-Carres M."/>
            <person name="Kuo A."/>
            <person name="Wasmann C.C."/>
            <person name="Grimwood J."/>
            <person name="Schmutz J."/>
            <person name="Taga M."/>
            <person name="White G.J."/>
            <person name="Zhou S."/>
            <person name="Schwartz D.C."/>
            <person name="Freitag M."/>
            <person name="Ma L.J."/>
            <person name="Danchin E.G."/>
            <person name="Henrissat B."/>
            <person name="Coutinho P.M."/>
            <person name="Nelson D.R."/>
            <person name="Straney D."/>
            <person name="Napoli C.A."/>
            <person name="Barker B.M."/>
            <person name="Gribskov M."/>
            <person name="Rep M."/>
            <person name="Kroken S."/>
            <person name="Molnar I."/>
            <person name="Rensing C."/>
            <person name="Kennell J.C."/>
            <person name="Zamora J."/>
            <person name="Farman M.L."/>
            <person name="Selker E.U."/>
            <person name="Salamov A."/>
            <person name="Shapiro H."/>
            <person name="Pangilinan J."/>
            <person name="Lindquist E."/>
            <person name="Lamers C."/>
            <person name="Grigoriev I.V."/>
            <person name="Geiser D.M."/>
            <person name="Covert S.F."/>
            <person name="Temporini E."/>
            <person name="Vanetten H.D."/>
        </authorList>
    </citation>
    <scope>NUCLEOTIDE SEQUENCE [LARGE SCALE GENOMIC DNA]</scope>
    <source>
        <strain evidence="16">ATCC MYA-4622 / CBS 123669 / FGSC 9596 / NRRL 45880 / 77-13-4</strain>
    </source>
</reference>
<dbReference type="FunFam" id="3.40.50.970:FF:000019">
    <property type="entry name" value="Pyruvate decarboxylase isozyme"/>
    <property type="match status" value="1"/>
</dbReference>
<dbReference type="AlphaFoldDB" id="C7ZQT3"/>
<evidence type="ECO:0000313" key="15">
    <source>
        <dbReference type="EMBL" id="EEU33630.1"/>
    </source>
</evidence>
<dbReference type="HOGENOM" id="CLU_013748_0_2_1"/>
<comment type="catalytic activity">
    <reaction evidence="1">
        <text>a 2-oxocarboxylate + H(+) = an aldehyde + CO2</text>
        <dbReference type="Rhea" id="RHEA:11628"/>
        <dbReference type="ChEBI" id="CHEBI:15378"/>
        <dbReference type="ChEBI" id="CHEBI:16526"/>
        <dbReference type="ChEBI" id="CHEBI:17478"/>
        <dbReference type="ChEBI" id="CHEBI:35179"/>
        <dbReference type="EC" id="4.1.1.1"/>
    </reaction>
</comment>
<dbReference type="GO" id="GO:0030976">
    <property type="term" value="F:thiamine pyrophosphate binding"/>
    <property type="evidence" value="ECO:0007669"/>
    <property type="project" value="InterPro"/>
</dbReference>
<dbReference type="InterPro" id="IPR047214">
    <property type="entry name" value="TPP_PDC_IPDC"/>
</dbReference>
<dbReference type="Gene3D" id="3.40.50.970">
    <property type="match status" value="2"/>
</dbReference>
<comment type="similarity">
    <text evidence="3">Belongs to the TPP enzyme family.</text>
</comment>
<evidence type="ECO:0000256" key="4">
    <source>
        <dbReference type="ARBA" id="ARBA00013202"/>
    </source>
</evidence>
<dbReference type="Gene3D" id="3.40.50.1220">
    <property type="entry name" value="TPP-binding domain"/>
    <property type="match status" value="1"/>
</dbReference>
<dbReference type="CDD" id="cd07038">
    <property type="entry name" value="TPP_PYR_PDC_IPDC_like"/>
    <property type="match status" value="1"/>
</dbReference>
<dbReference type="OrthoDB" id="3970464at2759"/>
<dbReference type="eggNOG" id="KOG1184">
    <property type="taxonomic scope" value="Eukaryota"/>
</dbReference>
<dbReference type="FunFam" id="3.40.50.970:FF:000024">
    <property type="entry name" value="Pyruvate decarboxylase isozyme"/>
    <property type="match status" value="1"/>
</dbReference>
<evidence type="ECO:0000256" key="11">
    <source>
        <dbReference type="PIRSR" id="PIRSR036565-2"/>
    </source>
</evidence>
<accession>C7ZQT3</accession>
<feature type="binding site" evidence="11">
    <location>
        <position position="424"/>
    </location>
    <ligand>
        <name>Mg(2+)</name>
        <dbReference type="ChEBI" id="CHEBI:18420"/>
    </ligand>
</feature>
<keyword evidence="10" id="KW-0456">Lyase</keyword>
<evidence type="ECO:0000259" key="13">
    <source>
        <dbReference type="Pfam" id="PF02775"/>
    </source>
</evidence>
<dbReference type="KEGG" id="nhe:NECHADRAFT_56358"/>
<dbReference type="InterPro" id="IPR047213">
    <property type="entry name" value="TPP_PYR_PDC_IPDC-like"/>
</dbReference>
<dbReference type="InterPro" id="IPR012001">
    <property type="entry name" value="Thiamin_PyroP_enz_TPP-bd_dom"/>
</dbReference>
<evidence type="ECO:0000256" key="5">
    <source>
        <dbReference type="ARBA" id="ARBA00014422"/>
    </source>
</evidence>
<evidence type="ECO:0000256" key="12">
    <source>
        <dbReference type="SAM" id="MobiDB-lite"/>
    </source>
</evidence>
<dbReference type="OMA" id="PMRASQE"/>